<evidence type="ECO:0008006" key="3">
    <source>
        <dbReference type="Google" id="ProtNLM"/>
    </source>
</evidence>
<accession>A0ABP0LF94</accession>
<gene>
    <name evidence="1" type="ORF">CCMP2556_LOCUS20621</name>
</gene>
<proteinExistence type="predicted"/>
<organism evidence="1 2">
    <name type="scientific">Durusdinium trenchii</name>
    <dbReference type="NCBI Taxonomy" id="1381693"/>
    <lineage>
        <taxon>Eukaryota</taxon>
        <taxon>Sar</taxon>
        <taxon>Alveolata</taxon>
        <taxon>Dinophyceae</taxon>
        <taxon>Suessiales</taxon>
        <taxon>Symbiodiniaceae</taxon>
        <taxon>Durusdinium</taxon>
    </lineage>
</organism>
<keyword evidence="2" id="KW-1185">Reference proteome</keyword>
<protein>
    <recommendedName>
        <fullName evidence="3">F-box domain-containing protein</fullName>
    </recommendedName>
</protein>
<comment type="caution">
    <text evidence="1">The sequence shown here is derived from an EMBL/GenBank/DDBJ whole genome shotgun (WGS) entry which is preliminary data.</text>
</comment>
<evidence type="ECO:0000313" key="2">
    <source>
        <dbReference type="Proteomes" id="UP001642484"/>
    </source>
</evidence>
<dbReference type="EMBL" id="CAXAMN010012113">
    <property type="protein sequence ID" value="CAK9037278.1"/>
    <property type="molecule type" value="Genomic_DNA"/>
</dbReference>
<sequence>MQLLPHLPDAILGVVSALPLTDALAIRVTSKGVEASTSEGLLRLKKLDLTHPVAQTETTPPACLGGVQYLILRQGISSVKGHLPDLAEELAAAVAFALQLPRLQRIDLTRYDCSLLFSKHRGHPQEAPLLPHCFVASEGSFQSSLEEASVWAQLLKGAQGKRTEPRDDWSTTLRTVRAAACSAAGVAARSFVAHVVCNEGTEALISDLQMLPNLVELQLVWWPSTHRLCSPEACYVKQVTRALPALERLDELFAHGAQRPQTLETQQAHHLRTCAPVQGCPLCAQHLRDRD</sequence>
<evidence type="ECO:0000313" key="1">
    <source>
        <dbReference type="EMBL" id="CAK9037278.1"/>
    </source>
</evidence>
<reference evidence="1 2" key="1">
    <citation type="submission" date="2024-02" db="EMBL/GenBank/DDBJ databases">
        <authorList>
            <person name="Chen Y."/>
            <person name="Shah S."/>
            <person name="Dougan E. K."/>
            <person name="Thang M."/>
            <person name="Chan C."/>
        </authorList>
    </citation>
    <scope>NUCLEOTIDE SEQUENCE [LARGE SCALE GENOMIC DNA]</scope>
</reference>
<dbReference type="Proteomes" id="UP001642484">
    <property type="component" value="Unassembled WGS sequence"/>
</dbReference>
<name>A0ABP0LF94_9DINO</name>